<dbReference type="Gene3D" id="3.40.920.10">
    <property type="entry name" value="Pyruvate-ferredoxin oxidoreductase, PFOR, domain III"/>
    <property type="match status" value="1"/>
</dbReference>
<evidence type="ECO:0000259" key="2">
    <source>
        <dbReference type="Pfam" id="PF01558"/>
    </source>
</evidence>
<evidence type="ECO:0000256" key="1">
    <source>
        <dbReference type="ARBA" id="ARBA00023002"/>
    </source>
</evidence>
<organism evidence="3">
    <name type="scientific">marine metagenome</name>
    <dbReference type="NCBI Taxonomy" id="408172"/>
    <lineage>
        <taxon>unclassified sequences</taxon>
        <taxon>metagenomes</taxon>
        <taxon>ecological metagenomes</taxon>
    </lineage>
</organism>
<evidence type="ECO:0000313" key="3">
    <source>
        <dbReference type="EMBL" id="SVD69395.1"/>
    </source>
</evidence>
<dbReference type="SUPFAM" id="SSF53323">
    <property type="entry name" value="Pyruvate-ferredoxin oxidoreductase, PFOR, domain III"/>
    <property type="match status" value="1"/>
</dbReference>
<name>A0A382XFN9_9ZZZZ</name>
<dbReference type="EMBL" id="UINC01167089">
    <property type="protein sequence ID" value="SVD69395.1"/>
    <property type="molecule type" value="Genomic_DNA"/>
</dbReference>
<dbReference type="PANTHER" id="PTHR43854:SF1">
    <property type="entry name" value="INDOLEPYRUVATE OXIDOREDUCTASE SUBUNIT IORB"/>
    <property type="match status" value="1"/>
</dbReference>
<dbReference type="Pfam" id="PF01558">
    <property type="entry name" value="POR"/>
    <property type="match status" value="1"/>
</dbReference>
<reference evidence="3" key="1">
    <citation type="submission" date="2018-05" db="EMBL/GenBank/DDBJ databases">
        <authorList>
            <person name="Lanie J.A."/>
            <person name="Ng W.-L."/>
            <person name="Kazmierczak K.M."/>
            <person name="Andrzejewski T.M."/>
            <person name="Davidsen T.M."/>
            <person name="Wayne K.J."/>
            <person name="Tettelin H."/>
            <person name="Glass J.I."/>
            <person name="Rusch D."/>
            <person name="Podicherti R."/>
            <person name="Tsui H.-C.T."/>
            <person name="Winkler M.E."/>
        </authorList>
    </citation>
    <scope>NUCLEOTIDE SEQUENCE</scope>
</reference>
<feature type="domain" description="Pyruvate/ketoisovalerate oxidoreductase catalytic" evidence="2">
    <location>
        <begin position="16"/>
        <end position="185"/>
    </location>
</feature>
<keyword evidence="1" id="KW-0560">Oxidoreductase</keyword>
<accession>A0A382XFN9</accession>
<dbReference type="InterPro" id="IPR019752">
    <property type="entry name" value="Pyrv/ketoisovalerate_OxRed_cat"/>
</dbReference>
<dbReference type="GO" id="GO:0016903">
    <property type="term" value="F:oxidoreductase activity, acting on the aldehyde or oxo group of donors"/>
    <property type="evidence" value="ECO:0007669"/>
    <property type="project" value="InterPro"/>
</dbReference>
<dbReference type="InterPro" id="IPR052198">
    <property type="entry name" value="IorB_Oxidoreductase"/>
</dbReference>
<gene>
    <name evidence="3" type="ORF">METZ01_LOCUS422249</name>
</gene>
<feature type="non-terminal residue" evidence="3">
    <location>
        <position position="185"/>
    </location>
</feature>
<protein>
    <recommendedName>
        <fullName evidence="2">Pyruvate/ketoisovalerate oxidoreductase catalytic domain-containing protein</fullName>
    </recommendedName>
</protein>
<dbReference type="PANTHER" id="PTHR43854">
    <property type="entry name" value="INDOLEPYRUVATE OXIDOREDUCTASE SUBUNIT IORB"/>
    <property type="match status" value="1"/>
</dbReference>
<proteinExistence type="predicted"/>
<dbReference type="InterPro" id="IPR002869">
    <property type="entry name" value="Pyrv_flavodox_OxRed_cen"/>
</dbReference>
<sequence>MSNQAKPIGLLIAAMGGEGGGVLRQWLVDAAMAHGFAVQSTSIPGVAQRTGATTYYIEMQAVEDDQNRPVMSLYPLAGSVDIMVASELIEAGRAMQNGFVTPNCTTLIASTHRVYTVTERTAMGDGRFDGTRIVKAAESLAKQAVLFDMDAMAKTHKSVINAVLLGAIAGSGRLPIPPEGFESAI</sequence>
<dbReference type="AlphaFoldDB" id="A0A382XFN9"/>